<dbReference type="Proteomes" id="UP001186974">
    <property type="component" value="Unassembled WGS sequence"/>
</dbReference>
<dbReference type="EMBL" id="JAWDJW010001025">
    <property type="protein sequence ID" value="KAK3079618.1"/>
    <property type="molecule type" value="Genomic_DNA"/>
</dbReference>
<proteinExistence type="predicted"/>
<evidence type="ECO:0000313" key="2">
    <source>
        <dbReference type="Proteomes" id="UP001186974"/>
    </source>
</evidence>
<keyword evidence="2" id="KW-1185">Reference proteome</keyword>
<gene>
    <name evidence="1" type="ORF">LTS18_004403</name>
</gene>
<accession>A0ACC3DS82</accession>
<protein>
    <submittedName>
        <fullName evidence="1">Uncharacterized protein</fullName>
    </submittedName>
</protein>
<reference evidence="1" key="1">
    <citation type="submission" date="2024-09" db="EMBL/GenBank/DDBJ databases">
        <title>Black Yeasts Isolated from many extreme environments.</title>
        <authorList>
            <person name="Coleine C."/>
            <person name="Stajich J.E."/>
            <person name="Selbmann L."/>
        </authorList>
    </citation>
    <scope>NUCLEOTIDE SEQUENCE</scope>
    <source>
        <strain evidence="1">CCFEE 5737</strain>
    </source>
</reference>
<comment type="caution">
    <text evidence="1">The sequence shown here is derived from an EMBL/GenBank/DDBJ whole genome shotgun (WGS) entry which is preliminary data.</text>
</comment>
<evidence type="ECO:0000313" key="1">
    <source>
        <dbReference type="EMBL" id="KAK3079618.1"/>
    </source>
</evidence>
<sequence length="289" mass="30808">MVLPRPSSLRALITSHIAAPARTSRAFRTANPSKWQRIARRSYASATEAAKEAAKNGSGDTVWAIGAVGVTIPSVWYLLQPRASGHHEEHGADHGEAHGEEAEEAQPDEEESKDEPAPAESQDQTLDDQQVEEKSEGESKDEGKSDDGEEEKPSVDPETKEPKSSSEEEKAQKPSEAQAAEEGVDATVKMGNTDDKGSNTGEKTEGKKESIPDAKGGYKKRVESGIGKELTDKAGSDTNLNSSKQAGISNTQTKHSTSPHEDPDKSTKSEGAPETAKQQGSVDPSRPAK</sequence>
<organism evidence="1 2">
    <name type="scientific">Coniosporium uncinatum</name>
    <dbReference type="NCBI Taxonomy" id="93489"/>
    <lineage>
        <taxon>Eukaryota</taxon>
        <taxon>Fungi</taxon>
        <taxon>Dikarya</taxon>
        <taxon>Ascomycota</taxon>
        <taxon>Pezizomycotina</taxon>
        <taxon>Dothideomycetes</taxon>
        <taxon>Dothideomycetes incertae sedis</taxon>
        <taxon>Coniosporium</taxon>
    </lineage>
</organism>
<name>A0ACC3DS82_9PEZI</name>